<comment type="caution">
    <text evidence="1">The sequence shown here is derived from an EMBL/GenBank/DDBJ whole genome shotgun (WGS) entry which is preliminary data.</text>
</comment>
<dbReference type="EMBL" id="BARU01007789">
    <property type="protein sequence ID" value="GAH32812.1"/>
    <property type="molecule type" value="Genomic_DNA"/>
</dbReference>
<accession>X1EJL7</accession>
<reference evidence="1" key="1">
    <citation type="journal article" date="2014" name="Front. Microbiol.">
        <title>High frequency of phylogenetically diverse reductive dehalogenase-homologous genes in deep subseafloor sedimentary metagenomes.</title>
        <authorList>
            <person name="Kawai M."/>
            <person name="Futagami T."/>
            <person name="Toyoda A."/>
            <person name="Takaki Y."/>
            <person name="Nishi S."/>
            <person name="Hori S."/>
            <person name="Arai W."/>
            <person name="Tsubouchi T."/>
            <person name="Morono Y."/>
            <person name="Uchiyama I."/>
            <person name="Ito T."/>
            <person name="Fujiyama A."/>
            <person name="Inagaki F."/>
            <person name="Takami H."/>
        </authorList>
    </citation>
    <scope>NUCLEOTIDE SEQUENCE</scope>
    <source>
        <strain evidence="1">Expedition CK06-06</strain>
    </source>
</reference>
<protein>
    <submittedName>
        <fullName evidence="1">Uncharacterized protein</fullName>
    </submittedName>
</protein>
<sequence length="98" mass="11358">MDQISDETSNQIDELIKLYQVKFPGHVKRFGRKTVFKMRDIIEGALQDGISLQIIKERIDKAKDGTPWKILSEEWIVKMTKEKVSYEKLIKLYGGKGS</sequence>
<organism evidence="1">
    <name type="scientific">marine sediment metagenome</name>
    <dbReference type="NCBI Taxonomy" id="412755"/>
    <lineage>
        <taxon>unclassified sequences</taxon>
        <taxon>metagenomes</taxon>
        <taxon>ecological metagenomes</taxon>
    </lineage>
</organism>
<evidence type="ECO:0000313" key="1">
    <source>
        <dbReference type="EMBL" id="GAH32812.1"/>
    </source>
</evidence>
<name>X1EJL7_9ZZZZ</name>
<proteinExistence type="predicted"/>
<gene>
    <name evidence="1" type="ORF">S03H2_15331</name>
</gene>
<dbReference type="AlphaFoldDB" id="X1EJL7"/>